<reference evidence="1" key="1">
    <citation type="submission" date="2017-07" db="EMBL/GenBank/DDBJ databases">
        <title>The cable genome - Insights into the physiology and evolution of filamentous bacteria capable of sulfide oxidation via long distance electron transfer.</title>
        <authorList>
            <person name="Thorup C."/>
            <person name="Bjerg J.T."/>
            <person name="Schreiber L."/>
            <person name="Nielsen L.P."/>
            <person name="Kjeldsen K.U."/>
            <person name="Boesen T."/>
            <person name="Boggild A."/>
            <person name="Meysman F."/>
            <person name="Geelhoed J."/>
            <person name="Schramm A."/>
        </authorList>
    </citation>
    <scope>NUCLEOTIDE SEQUENCE [LARGE SCALE GENOMIC DNA]</scope>
    <source>
        <strain evidence="1">GS</strain>
    </source>
</reference>
<dbReference type="EMBL" id="NQJD01000006">
    <property type="protein sequence ID" value="TAA75497.1"/>
    <property type="molecule type" value="Genomic_DNA"/>
</dbReference>
<dbReference type="AlphaFoldDB" id="A0A521G3B2"/>
<evidence type="ECO:0000313" key="2">
    <source>
        <dbReference type="Proteomes" id="UP000316238"/>
    </source>
</evidence>
<evidence type="ECO:0000313" key="1">
    <source>
        <dbReference type="EMBL" id="TAA75497.1"/>
    </source>
</evidence>
<evidence type="ECO:0008006" key="3">
    <source>
        <dbReference type="Google" id="ProtNLM"/>
    </source>
</evidence>
<sequence>MSNSIHASVGEQGKNRPDDVRQVFLLLNDIRTEPLAVSDQCSPELIQAIKDFQKNFLAQPDGRIDVGGRTWEKLIATAAGSSNHVNSLPPGNEQDKEFDIEFSTLNLEDNDKYQFEFKTTGTSIGFKVAIDGGRKSGLFLPENSATHLEGEVVSYRLSRLLGVSEIFNPVAYYTLKANAIRRFKLMLRSDEKSKWRRENTETLLKRIDESPSFMLGIYKYRHKRKSQPVDKLIISNGLNRQHRMAQLINAEGTMPSKKAITLEKVSPDKPEYPIPKESESVLAKQLSIIFTIDMLTGQWDRFSGGNIEVYAHKDGRLQFVARDNGGSHLLWGWNWFNKYRSWLTRFDSDLIQELRLMKTFLDGKSDEYNGIVSTVSFADIVGFTNERTFKAFKEKLDIFLSDHVQSCEDRFGKKCYFS</sequence>
<dbReference type="Gene3D" id="1.10.101.10">
    <property type="entry name" value="PGBD-like superfamily/PGBD"/>
    <property type="match status" value="1"/>
</dbReference>
<organism evidence="1 2">
    <name type="scientific">Candidatus Electronema aureum</name>
    <dbReference type="NCBI Taxonomy" id="2005002"/>
    <lineage>
        <taxon>Bacteria</taxon>
        <taxon>Pseudomonadati</taxon>
        <taxon>Thermodesulfobacteriota</taxon>
        <taxon>Desulfobulbia</taxon>
        <taxon>Desulfobulbales</taxon>
        <taxon>Desulfobulbaceae</taxon>
        <taxon>Candidatus Electronema</taxon>
    </lineage>
</organism>
<protein>
    <recommendedName>
        <fullName evidence="3">Peptidoglycan binding domain-containing protein</fullName>
    </recommendedName>
</protein>
<accession>A0A521G3B2</accession>
<name>A0A521G3B2_9BACT</name>
<dbReference type="InterPro" id="IPR036366">
    <property type="entry name" value="PGBDSf"/>
</dbReference>
<dbReference type="Proteomes" id="UP000316238">
    <property type="component" value="Unassembled WGS sequence"/>
</dbReference>
<comment type="caution">
    <text evidence="1">The sequence shown here is derived from an EMBL/GenBank/DDBJ whole genome shotgun (WGS) entry which is preliminary data.</text>
</comment>
<gene>
    <name evidence="1" type="ORF">CDV28_10652</name>
</gene>
<proteinExistence type="predicted"/>
<keyword evidence="2" id="KW-1185">Reference proteome</keyword>